<accession>A0A0G4HQU5</accession>
<dbReference type="InterPro" id="IPR052219">
    <property type="entry name" value="Photolyase_Class-2"/>
</dbReference>
<evidence type="ECO:0000256" key="2">
    <source>
        <dbReference type="SAM" id="MobiDB-lite"/>
    </source>
</evidence>
<feature type="domain" description="C2H2-type" evidence="3">
    <location>
        <begin position="652"/>
        <end position="677"/>
    </location>
</feature>
<dbReference type="Gene3D" id="3.30.160.60">
    <property type="entry name" value="Classic Zinc Finger"/>
    <property type="match status" value="1"/>
</dbReference>
<dbReference type="PROSITE" id="PS51645">
    <property type="entry name" value="PHR_CRY_ALPHA_BETA"/>
    <property type="match status" value="1"/>
</dbReference>
<dbReference type="SMART" id="SM00355">
    <property type="entry name" value="ZnF_C2H2"/>
    <property type="match status" value="2"/>
</dbReference>
<dbReference type="PROSITE" id="PS00221">
    <property type="entry name" value="MIP"/>
    <property type="match status" value="1"/>
</dbReference>
<evidence type="ECO:0000259" key="4">
    <source>
        <dbReference type="PROSITE" id="PS51645"/>
    </source>
</evidence>
<feature type="compositionally biased region" description="Low complexity" evidence="2">
    <location>
        <begin position="690"/>
        <end position="711"/>
    </location>
</feature>
<dbReference type="GO" id="GO:0000719">
    <property type="term" value="P:photoreactive repair"/>
    <property type="evidence" value="ECO:0007669"/>
    <property type="project" value="TreeGrafter"/>
</dbReference>
<dbReference type="PANTHER" id="PTHR10211">
    <property type="entry name" value="DEOXYRIBODIPYRIMIDINE PHOTOLYASE"/>
    <property type="match status" value="1"/>
</dbReference>
<dbReference type="Gene3D" id="1.25.40.80">
    <property type="match status" value="1"/>
</dbReference>
<dbReference type="PANTHER" id="PTHR10211:SF0">
    <property type="entry name" value="DEOXYRIBODIPYRIMIDINE PHOTO-LYASE"/>
    <property type="match status" value="1"/>
</dbReference>
<evidence type="ECO:0008006" key="6">
    <source>
        <dbReference type="Google" id="ProtNLM"/>
    </source>
</evidence>
<feature type="compositionally biased region" description="Basic and acidic residues" evidence="2">
    <location>
        <begin position="809"/>
        <end position="818"/>
    </location>
</feature>
<organism evidence="5">
    <name type="scientific">Chromera velia CCMP2878</name>
    <dbReference type="NCBI Taxonomy" id="1169474"/>
    <lineage>
        <taxon>Eukaryota</taxon>
        <taxon>Sar</taxon>
        <taxon>Alveolata</taxon>
        <taxon>Colpodellida</taxon>
        <taxon>Chromeraceae</taxon>
        <taxon>Chromera</taxon>
    </lineage>
</organism>
<evidence type="ECO:0000256" key="1">
    <source>
        <dbReference type="PROSITE-ProRule" id="PRU00042"/>
    </source>
</evidence>
<dbReference type="InterPro" id="IPR022357">
    <property type="entry name" value="MIP_CS"/>
</dbReference>
<dbReference type="InterPro" id="IPR014729">
    <property type="entry name" value="Rossmann-like_a/b/a_fold"/>
</dbReference>
<feature type="region of interest" description="Disordered" evidence="2">
    <location>
        <begin position="211"/>
        <end position="251"/>
    </location>
</feature>
<dbReference type="Gene3D" id="1.10.579.10">
    <property type="entry name" value="DNA Cyclobutane Dipyrimidine Photolyase, subunit A, domain 3"/>
    <property type="match status" value="1"/>
</dbReference>
<dbReference type="InterPro" id="IPR006050">
    <property type="entry name" value="DNA_photolyase_N"/>
</dbReference>
<proteinExistence type="predicted"/>
<dbReference type="VEuPathDB" id="CryptoDB:Cvel_1273"/>
<dbReference type="SUPFAM" id="SSF48173">
    <property type="entry name" value="Cryptochrome/photolyase FAD-binding domain"/>
    <property type="match status" value="1"/>
</dbReference>
<keyword evidence="1" id="KW-0479">Metal-binding</keyword>
<dbReference type="Gene3D" id="3.40.50.620">
    <property type="entry name" value="HUPs"/>
    <property type="match status" value="1"/>
</dbReference>
<feature type="region of interest" description="Disordered" evidence="2">
    <location>
        <begin position="685"/>
        <end position="745"/>
    </location>
</feature>
<dbReference type="InterPro" id="IPR036134">
    <property type="entry name" value="Crypto/Photolyase_FAD-like_sf"/>
</dbReference>
<feature type="region of interest" description="Disordered" evidence="2">
    <location>
        <begin position="783"/>
        <end position="818"/>
    </location>
</feature>
<keyword evidence="1" id="KW-0862">Zinc</keyword>
<dbReference type="InterPro" id="IPR013087">
    <property type="entry name" value="Znf_C2H2_type"/>
</dbReference>
<gene>
    <name evidence="5" type="ORF">Cvel_1273</name>
</gene>
<feature type="compositionally biased region" description="Acidic residues" evidence="2">
    <location>
        <begin position="223"/>
        <end position="234"/>
    </location>
</feature>
<evidence type="ECO:0000259" key="3">
    <source>
        <dbReference type="PROSITE" id="PS50157"/>
    </source>
</evidence>
<protein>
    <recommendedName>
        <fullName evidence="6">C2H2-type domain-containing protein</fullName>
    </recommendedName>
</protein>
<dbReference type="EMBL" id="CDMZ01003503">
    <property type="protein sequence ID" value="CEM46634.1"/>
    <property type="molecule type" value="Genomic_DNA"/>
</dbReference>
<dbReference type="InterPro" id="IPR036155">
    <property type="entry name" value="Crypto/Photolyase_N_sf"/>
</dbReference>
<sequence>MMSAEETFEAAQKKKQGLTKICQKTPRHCRSFLLHISEPQSSDLPSIPPFLAERVQVLGGEGIDFLNRTGTVKAAQDADLTDKRVIYCMQTALRGHENPALSVALLAAEQLEIPLEVHIPLLLCHPHATARRWTFFLQCVRDAVVELGEKNIPVFLHVEKSVNIRSEKDEGRPDRGWGWKVLSRLRRRAALLVTENMPVLPHGALPHLLLHRRERKKKRETDQVVENEERDADGDVNMGAGESPEGNERRPLPPVWVVDSHCVVPVGILALAPTTAKSFREVTKEAKAQRMKVLSSMFDSSGVDRQEKKLRKKFPNALAQPSSSDESGGGDWEAVETKEGQGVSFCSWEEIHAELGEESRLRALVESCSVDAGAPEVEGSQGGSVAGYARWSDFVKGGGLKNYASQRNQITRPNAVSRMSAYLHWGAVSPFRLAAQAGDAWKFGDELLTWRELAFHFCHKLFPLHGEFEEGIPDWAKTTLRDHDHERGGGAETSMGAMTLRILTAGETDEPVWNLAQSCLVRHGELHNHIRMRWGKLLVGWGPSAERSLQWALHLNHRFALDGCDPCSYSGVLGSFGLFESPKGPQKTPVFGKVQRKFMSYYTSDAVAQYKKVIKARRYGDVEGEVVRRRLKSSSVKQGKGKRGKQQKLIPLVCGIQGCIKTYVQKSSLTKHRKNVHGVMMKGGDQIGMQASSSSSSQPPPAAVSVSVASESETHRGSRADTLTGKATNKVIKTSPPKKQKQRQKGVIICGIDGCPRSYVQRRSLLTHQQKVHRVSVGLQVPPASSAVRVAQSPGKSKGDTKTKKHVRAKETDSISQN</sequence>
<evidence type="ECO:0000313" key="5">
    <source>
        <dbReference type="EMBL" id="CEM46634.1"/>
    </source>
</evidence>
<dbReference type="AlphaFoldDB" id="A0A0G4HQU5"/>
<dbReference type="PROSITE" id="PS50157">
    <property type="entry name" value="ZINC_FINGER_C2H2_2"/>
    <property type="match status" value="1"/>
</dbReference>
<dbReference type="PROSITE" id="PS00028">
    <property type="entry name" value="ZINC_FINGER_C2H2_1"/>
    <property type="match status" value="2"/>
</dbReference>
<dbReference type="GO" id="GO:0008270">
    <property type="term" value="F:zinc ion binding"/>
    <property type="evidence" value="ECO:0007669"/>
    <property type="project" value="UniProtKB-KW"/>
</dbReference>
<dbReference type="GO" id="GO:0003904">
    <property type="term" value="F:deoxyribodipyrimidine photo-lyase activity"/>
    <property type="evidence" value="ECO:0007669"/>
    <property type="project" value="TreeGrafter"/>
</dbReference>
<name>A0A0G4HQU5_9ALVE</name>
<dbReference type="SUPFAM" id="SSF52425">
    <property type="entry name" value="Cryptochrome/photolyase, N-terminal domain"/>
    <property type="match status" value="1"/>
</dbReference>
<keyword evidence="1" id="KW-0863">Zinc-finger</keyword>
<feature type="domain" description="Photolyase/cryptochrome alpha/beta" evidence="4">
    <location>
        <begin position="83"/>
        <end position="207"/>
    </location>
</feature>
<reference evidence="5" key="1">
    <citation type="submission" date="2014-11" db="EMBL/GenBank/DDBJ databases">
        <authorList>
            <person name="Otto D Thomas"/>
            <person name="Naeem Raeece"/>
        </authorList>
    </citation>
    <scope>NUCLEOTIDE SEQUENCE</scope>
</reference>